<sequence length="697" mass="78831">MFIYHTPHRFQMDSAVTTVRYEDYVEYFLFVRLDNSEEDAEELVKHINHLNTKALELVDRLSEEYIWHKDKFNLIPRFCPSAELRQTFSDTSDEVLPPHLYGVTHYGDNIEDEWFIVYLLKEITKEYPELIARVIDSDGEFLLIEAAECLPNWANPDNCDQRVYISEGDIHIIPLVSANSRKSITVSQALEQITKYPTATIATSEVNSAISSRLHGYPGKIKEDLHCCHAYLPVGVAYLLKHQPSLIAPAVLAFCHRDMLDIKACQTMKNFPPKDRVMCAVTMTKCLYAMLIKQKCVPEKRTGWDLVDPSDSRYKAQITGVRIACGFEILVSQAKSTVTDTPVDLTYDKRWHHYKSSLADKGYFKNLYEGSNGYKLLEDQAKQYYLSNVDEYLSSPSISQRIKNILDGITEQELAQLKSSTSDLKPADDEKWLDVSPSDLDRILEQKFGLKNSEQSSASDFASSFTDKIRSFLNQASDINGADFSKNHLRQVDDSDDSDDEDKPDDDKLSNLLVCGPDVMRPSNDDKDAVAVRYKKNKNKINKNSSVNFEPEKYEAALRNFKIPDDNWDESNSSDMDSYGSDCDDMMIGSQADPSIASYMAQMDKELASTSLGSSFVKKPTSDNNKQKKTVRIDPNVQCQDSEEDNFSDVEDFKPVDIDVNAFQHILKSYQEQLGLPGPAGNLLGPAGLNLGKDSSK</sequence>
<evidence type="ECO:0000313" key="2">
    <source>
        <dbReference type="EMBL" id="KAF0761633.1"/>
    </source>
</evidence>
<dbReference type="Pfam" id="PF07093">
    <property type="entry name" value="SGT1"/>
    <property type="match status" value="1"/>
</dbReference>
<feature type="region of interest" description="Disordered" evidence="1">
    <location>
        <begin position="612"/>
        <end position="632"/>
    </location>
</feature>
<dbReference type="PANTHER" id="PTHR13060">
    <property type="entry name" value="SGT1 PROTEIN HSGT1 SUPPRESSOR OF GCR2"/>
    <property type="match status" value="1"/>
</dbReference>
<proteinExistence type="predicted"/>
<dbReference type="OrthoDB" id="27237at2759"/>
<comment type="caution">
    <text evidence="2">The sequence shown here is derived from an EMBL/GenBank/DDBJ whole genome shotgun (WGS) entry which is preliminary data.</text>
</comment>
<dbReference type="GO" id="GO:0005634">
    <property type="term" value="C:nucleus"/>
    <property type="evidence" value="ECO:0007669"/>
    <property type="project" value="TreeGrafter"/>
</dbReference>
<evidence type="ECO:0000256" key="1">
    <source>
        <dbReference type="SAM" id="MobiDB-lite"/>
    </source>
</evidence>
<keyword evidence="3" id="KW-1185">Reference proteome</keyword>
<feature type="region of interest" description="Disordered" evidence="1">
    <location>
        <begin position="484"/>
        <end position="511"/>
    </location>
</feature>
<accession>A0A6G0YV20</accession>
<dbReference type="AlphaFoldDB" id="A0A6G0YV20"/>
<name>A0A6G0YV20_APHCR</name>
<feature type="compositionally biased region" description="Acidic residues" evidence="1">
    <location>
        <begin position="494"/>
        <end position="504"/>
    </location>
</feature>
<reference evidence="2 3" key="1">
    <citation type="submission" date="2019-08" db="EMBL/GenBank/DDBJ databases">
        <title>Whole genome of Aphis craccivora.</title>
        <authorList>
            <person name="Voronova N.V."/>
            <person name="Shulinski R.S."/>
            <person name="Bandarenka Y.V."/>
            <person name="Zhorov D.G."/>
            <person name="Warner D."/>
        </authorList>
    </citation>
    <scope>NUCLEOTIDE SEQUENCE [LARGE SCALE GENOMIC DNA]</scope>
    <source>
        <strain evidence="2">180601</strain>
        <tissue evidence="2">Whole Body</tissue>
    </source>
</reference>
<dbReference type="PANTHER" id="PTHR13060:SF0">
    <property type="entry name" value="PROTEIN ECDYSONELESS HOMOLOG"/>
    <property type="match status" value="1"/>
</dbReference>
<dbReference type="InterPro" id="IPR010770">
    <property type="entry name" value="Ecd"/>
</dbReference>
<dbReference type="EMBL" id="VUJU01002336">
    <property type="protein sequence ID" value="KAF0761633.1"/>
    <property type="molecule type" value="Genomic_DNA"/>
</dbReference>
<dbReference type="Proteomes" id="UP000478052">
    <property type="component" value="Unassembled WGS sequence"/>
</dbReference>
<organism evidence="2 3">
    <name type="scientific">Aphis craccivora</name>
    <name type="common">Cowpea aphid</name>
    <dbReference type="NCBI Taxonomy" id="307492"/>
    <lineage>
        <taxon>Eukaryota</taxon>
        <taxon>Metazoa</taxon>
        <taxon>Ecdysozoa</taxon>
        <taxon>Arthropoda</taxon>
        <taxon>Hexapoda</taxon>
        <taxon>Insecta</taxon>
        <taxon>Pterygota</taxon>
        <taxon>Neoptera</taxon>
        <taxon>Paraneoptera</taxon>
        <taxon>Hemiptera</taxon>
        <taxon>Sternorrhyncha</taxon>
        <taxon>Aphidomorpha</taxon>
        <taxon>Aphidoidea</taxon>
        <taxon>Aphididae</taxon>
        <taxon>Aphidini</taxon>
        <taxon>Aphis</taxon>
        <taxon>Aphis</taxon>
    </lineage>
</organism>
<evidence type="ECO:0000313" key="3">
    <source>
        <dbReference type="Proteomes" id="UP000478052"/>
    </source>
</evidence>
<gene>
    <name evidence="2" type="ORF">FWK35_00014237</name>
</gene>
<protein>
    <submittedName>
        <fullName evidence="2">Protein ecdysoneless</fullName>
    </submittedName>
</protein>
<feature type="region of interest" description="Disordered" evidence="1">
    <location>
        <begin position="675"/>
        <end position="697"/>
    </location>
</feature>